<name>T1G4M0_HELRO</name>
<dbReference type="PROSITE" id="PS50011">
    <property type="entry name" value="PROTEIN_KINASE_DOM"/>
    <property type="match status" value="1"/>
</dbReference>
<dbReference type="EMBL" id="AMQM01005048">
    <property type="status" value="NOT_ANNOTATED_CDS"/>
    <property type="molecule type" value="Genomic_DNA"/>
</dbReference>
<dbReference type="KEGG" id="hro:HELRODRAFT_82024"/>
<keyword evidence="4" id="KW-0137">Centromere</keyword>
<dbReference type="PROSITE" id="PS00108">
    <property type="entry name" value="PROTEIN_KINASE_ST"/>
    <property type="match status" value="1"/>
</dbReference>
<dbReference type="InterPro" id="IPR015661">
    <property type="entry name" value="Bub1/Mad3"/>
</dbReference>
<dbReference type="Pfam" id="PF00069">
    <property type="entry name" value="Pkinase"/>
    <property type="match status" value="1"/>
</dbReference>
<evidence type="ECO:0000256" key="4">
    <source>
        <dbReference type="ARBA" id="ARBA00023328"/>
    </source>
</evidence>
<dbReference type="InterPro" id="IPR000719">
    <property type="entry name" value="Prot_kinase_dom"/>
</dbReference>
<dbReference type="GO" id="GO:0004672">
    <property type="term" value="F:protein kinase activity"/>
    <property type="evidence" value="ECO:0007669"/>
    <property type="project" value="InterPro"/>
</dbReference>
<reference evidence="7" key="3">
    <citation type="submission" date="2015-06" db="UniProtKB">
        <authorList>
            <consortium name="EnsemblMetazoa"/>
        </authorList>
    </citation>
    <scope>IDENTIFICATION</scope>
</reference>
<keyword evidence="8" id="KW-1185">Reference proteome</keyword>
<accession>T1G4M0</accession>
<keyword evidence="3" id="KW-0995">Kinetochore</keyword>
<comment type="subcellular location">
    <subcellularLocation>
        <location evidence="1">Chromosome</location>
        <location evidence="1">Centromere</location>
        <location evidence="1">Kinetochore</location>
    </subcellularLocation>
</comment>
<evidence type="ECO:0000313" key="7">
    <source>
        <dbReference type="EnsemblMetazoa" id="HelroP82024"/>
    </source>
</evidence>
<dbReference type="PANTHER" id="PTHR14030:SF4">
    <property type="entry name" value="BUB1 KINASE, ISOFORM A-RELATED"/>
    <property type="match status" value="1"/>
</dbReference>
<dbReference type="GO" id="GO:0032991">
    <property type="term" value="C:protein-containing complex"/>
    <property type="evidence" value="ECO:0007669"/>
    <property type="project" value="UniProtKB-ARBA"/>
</dbReference>
<feature type="domain" description="Protein kinase" evidence="5">
    <location>
        <begin position="1"/>
        <end position="139"/>
    </location>
</feature>
<dbReference type="GO" id="GO:0005524">
    <property type="term" value="F:ATP binding"/>
    <property type="evidence" value="ECO:0007669"/>
    <property type="project" value="InterPro"/>
</dbReference>
<dbReference type="OMA" id="FYELIAI"/>
<reference evidence="6 8" key="2">
    <citation type="journal article" date="2013" name="Nature">
        <title>Insights into bilaterian evolution from three spiralian genomes.</title>
        <authorList>
            <person name="Simakov O."/>
            <person name="Marletaz F."/>
            <person name="Cho S.J."/>
            <person name="Edsinger-Gonzales E."/>
            <person name="Havlak P."/>
            <person name="Hellsten U."/>
            <person name="Kuo D.H."/>
            <person name="Larsson T."/>
            <person name="Lv J."/>
            <person name="Arendt D."/>
            <person name="Savage R."/>
            <person name="Osoegawa K."/>
            <person name="de Jong P."/>
            <person name="Grimwood J."/>
            <person name="Chapman J.A."/>
            <person name="Shapiro H."/>
            <person name="Aerts A."/>
            <person name="Otillar R.P."/>
            <person name="Terry A.Y."/>
            <person name="Boore J.L."/>
            <person name="Grigoriev I.V."/>
            <person name="Lindberg D.R."/>
            <person name="Seaver E.C."/>
            <person name="Weisblat D.A."/>
            <person name="Putnam N.H."/>
            <person name="Rokhsar D.S."/>
        </authorList>
    </citation>
    <scope>NUCLEOTIDE SEQUENCE</scope>
</reference>
<dbReference type="RefSeq" id="XP_009020521.1">
    <property type="nucleotide sequence ID" value="XM_009022273.1"/>
</dbReference>
<dbReference type="InterPro" id="IPR011009">
    <property type="entry name" value="Kinase-like_dom_sf"/>
</dbReference>
<evidence type="ECO:0000313" key="6">
    <source>
        <dbReference type="EMBL" id="ESO01285.1"/>
    </source>
</evidence>
<gene>
    <name evidence="7" type="primary">20216018</name>
    <name evidence="6" type="ORF">HELRODRAFT_82024</name>
</gene>
<dbReference type="Proteomes" id="UP000015101">
    <property type="component" value="Unassembled WGS sequence"/>
</dbReference>
<dbReference type="eggNOG" id="KOG1166">
    <property type="taxonomic scope" value="Eukaryota"/>
</dbReference>
<reference evidence="8" key="1">
    <citation type="submission" date="2012-12" db="EMBL/GenBank/DDBJ databases">
        <authorList>
            <person name="Hellsten U."/>
            <person name="Grimwood J."/>
            <person name="Chapman J.A."/>
            <person name="Shapiro H."/>
            <person name="Aerts A."/>
            <person name="Otillar R.P."/>
            <person name="Terry A.Y."/>
            <person name="Boore J.L."/>
            <person name="Simakov O."/>
            <person name="Marletaz F."/>
            <person name="Cho S.-J."/>
            <person name="Edsinger-Gonzales E."/>
            <person name="Havlak P."/>
            <person name="Kuo D.-H."/>
            <person name="Larsson T."/>
            <person name="Lv J."/>
            <person name="Arendt D."/>
            <person name="Savage R."/>
            <person name="Osoegawa K."/>
            <person name="de Jong P."/>
            <person name="Lindberg D.R."/>
            <person name="Seaver E.C."/>
            <person name="Weisblat D.A."/>
            <person name="Putnam N.H."/>
            <person name="Grigoriev I.V."/>
            <person name="Rokhsar D.S."/>
        </authorList>
    </citation>
    <scope>NUCLEOTIDE SEQUENCE</scope>
</reference>
<dbReference type="SUPFAM" id="SSF56112">
    <property type="entry name" value="Protein kinase-like (PK-like)"/>
    <property type="match status" value="1"/>
</dbReference>
<dbReference type="InterPro" id="IPR008271">
    <property type="entry name" value="Ser/Thr_kinase_AS"/>
</dbReference>
<dbReference type="STRING" id="6412.T1G4M0"/>
<keyword evidence="2" id="KW-0158">Chromosome</keyword>
<dbReference type="AlphaFoldDB" id="T1G4M0"/>
<evidence type="ECO:0000259" key="5">
    <source>
        <dbReference type="PROSITE" id="PS50011"/>
    </source>
</evidence>
<dbReference type="EnsemblMetazoa" id="HelroT82024">
    <property type="protein sequence ID" value="HelroP82024"/>
    <property type="gene ID" value="HelroG82024"/>
</dbReference>
<proteinExistence type="predicted"/>
<evidence type="ECO:0000256" key="2">
    <source>
        <dbReference type="ARBA" id="ARBA00022454"/>
    </source>
</evidence>
<dbReference type="InParanoid" id="T1G4M0"/>
<dbReference type="Gene3D" id="1.10.510.10">
    <property type="entry name" value="Transferase(Phosphotransferase) domain 1"/>
    <property type="match status" value="1"/>
</dbReference>
<dbReference type="EMBL" id="KB096785">
    <property type="protein sequence ID" value="ESO01285.1"/>
    <property type="molecule type" value="Genomic_DNA"/>
</dbReference>
<protein>
    <recommendedName>
        <fullName evidence="5">Protein kinase domain-containing protein</fullName>
    </recommendedName>
</protein>
<dbReference type="HOGENOM" id="CLU_122160_0_0_1"/>
<evidence type="ECO:0000256" key="1">
    <source>
        <dbReference type="ARBA" id="ARBA00004629"/>
    </source>
</evidence>
<organism evidence="7 8">
    <name type="scientific">Helobdella robusta</name>
    <name type="common">Californian leech</name>
    <dbReference type="NCBI Taxonomy" id="6412"/>
    <lineage>
        <taxon>Eukaryota</taxon>
        <taxon>Metazoa</taxon>
        <taxon>Spiralia</taxon>
        <taxon>Lophotrochozoa</taxon>
        <taxon>Annelida</taxon>
        <taxon>Clitellata</taxon>
        <taxon>Hirudinea</taxon>
        <taxon>Rhynchobdellida</taxon>
        <taxon>Glossiphoniidae</taxon>
        <taxon>Helobdella</taxon>
    </lineage>
</organism>
<dbReference type="CTD" id="20216018"/>
<evidence type="ECO:0000256" key="3">
    <source>
        <dbReference type="ARBA" id="ARBA00022838"/>
    </source>
</evidence>
<dbReference type="GO" id="GO:0000776">
    <property type="term" value="C:kinetochore"/>
    <property type="evidence" value="ECO:0007669"/>
    <property type="project" value="UniProtKB-KW"/>
</dbReference>
<evidence type="ECO:0000313" key="8">
    <source>
        <dbReference type="Proteomes" id="UP000015101"/>
    </source>
</evidence>
<dbReference type="GeneID" id="20216018"/>
<dbReference type="GO" id="GO:0007094">
    <property type="term" value="P:mitotic spindle assembly checkpoint signaling"/>
    <property type="evidence" value="ECO:0007669"/>
    <property type="project" value="InterPro"/>
</dbReference>
<dbReference type="OrthoDB" id="248495at2759"/>
<sequence>MWIFYELIAIVDAMHKCSIMHGDLKPDNVLIRKFQSPDDLISDRTVMLKLIDFGQGIDMGMYPPGTQFTAKSGRKDLQCIEMKTGKPWSYEHDLYMLAGTLYTVVMGSYMNVARVAGQWKMSIKFKRSSSVFPITLTHN</sequence>
<dbReference type="PANTHER" id="PTHR14030">
    <property type="entry name" value="MITOTIC CHECKPOINT SERINE/THREONINE-PROTEIN KINASE BUB1"/>
    <property type="match status" value="1"/>
</dbReference>